<protein>
    <recommendedName>
        <fullName evidence="4">GLPGLI family protein</fullName>
    </recommendedName>
</protein>
<sequence length="117" mass="13639">MRIILFTLVLGLCLNNYAQQDNDTNTTLHLAVDFKYQNDENSFYYTTTLNPDLNSQIIAVKYVDDLPKNSLYIDSKRIKFSNFQPIDIDLSKELNKIMHKFPGDGSNLMLDARDYRH</sequence>
<accession>A0ABP8ECF5</accession>
<feature type="chain" id="PRO_5045911475" description="GLPGLI family protein" evidence="1">
    <location>
        <begin position="19"/>
        <end position="117"/>
    </location>
</feature>
<evidence type="ECO:0000313" key="3">
    <source>
        <dbReference type="Proteomes" id="UP001500027"/>
    </source>
</evidence>
<keyword evidence="3" id="KW-1185">Reference proteome</keyword>
<evidence type="ECO:0000313" key="2">
    <source>
        <dbReference type="EMBL" id="GAA4269812.1"/>
    </source>
</evidence>
<dbReference type="RefSeq" id="WP_139002201.1">
    <property type="nucleotide sequence ID" value="NZ_BAABAV010000002.1"/>
</dbReference>
<evidence type="ECO:0000256" key="1">
    <source>
        <dbReference type="SAM" id="SignalP"/>
    </source>
</evidence>
<proteinExistence type="predicted"/>
<gene>
    <name evidence="2" type="ORF">GCM10022257_19130</name>
</gene>
<organism evidence="2 3">
    <name type="scientific">Hyunsoonleella aestuarii</name>
    <dbReference type="NCBI Taxonomy" id="912802"/>
    <lineage>
        <taxon>Bacteria</taxon>
        <taxon>Pseudomonadati</taxon>
        <taxon>Bacteroidota</taxon>
        <taxon>Flavobacteriia</taxon>
        <taxon>Flavobacteriales</taxon>
        <taxon>Flavobacteriaceae</taxon>
    </lineage>
</organism>
<reference evidence="3" key="1">
    <citation type="journal article" date="2019" name="Int. J. Syst. Evol. Microbiol.">
        <title>The Global Catalogue of Microorganisms (GCM) 10K type strain sequencing project: providing services to taxonomists for standard genome sequencing and annotation.</title>
        <authorList>
            <consortium name="The Broad Institute Genomics Platform"/>
            <consortium name="The Broad Institute Genome Sequencing Center for Infectious Disease"/>
            <person name="Wu L."/>
            <person name="Ma J."/>
        </authorList>
    </citation>
    <scope>NUCLEOTIDE SEQUENCE [LARGE SCALE GENOMIC DNA]</scope>
    <source>
        <strain evidence="3">JCM 17452</strain>
    </source>
</reference>
<evidence type="ECO:0008006" key="4">
    <source>
        <dbReference type="Google" id="ProtNLM"/>
    </source>
</evidence>
<comment type="caution">
    <text evidence="2">The sequence shown here is derived from an EMBL/GenBank/DDBJ whole genome shotgun (WGS) entry which is preliminary data.</text>
</comment>
<keyword evidence="1" id="KW-0732">Signal</keyword>
<feature type="signal peptide" evidence="1">
    <location>
        <begin position="1"/>
        <end position="18"/>
    </location>
</feature>
<dbReference type="Proteomes" id="UP001500027">
    <property type="component" value="Unassembled WGS sequence"/>
</dbReference>
<name>A0ABP8ECF5_9FLAO</name>
<dbReference type="EMBL" id="BAABAV010000002">
    <property type="protein sequence ID" value="GAA4269812.1"/>
    <property type="molecule type" value="Genomic_DNA"/>
</dbReference>